<gene>
    <name evidence="6" type="ORF">ACFQ5M_00250</name>
</gene>
<dbReference type="InterPro" id="IPR006140">
    <property type="entry name" value="D-isomer_DH_NAD-bd"/>
</dbReference>
<comment type="caution">
    <text evidence="6">The sequence shown here is derived from an EMBL/GenBank/DDBJ whole genome shotgun (WGS) entry which is preliminary data.</text>
</comment>
<evidence type="ECO:0000313" key="6">
    <source>
        <dbReference type="EMBL" id="MFD1670520.1"/>
    </source>
</evidence>
<keyword evidence="7" id="KW-1185">Reference proteome</keyword>
<dbReference type="InterPro" id="IPR058205">
    <property type="entry name" value="D-LDH-like"/>
</dbReference>
<dbReference type="CDD" id="cd12186">
    <property type="entry name" value="LDH"/>
    <property type="match status" value="1"/>
</dbReference>
<dbReference type="InterPro" id="IPR036291">
    <property type="entry name" value="NAD(P)-bd_dom_sf"/>
</dbReference>
<evidence type="ECO:0000259" key="5">
    <source>
        <dbReference type="Pfam" id="PF02826"/>
    </source>
</evidence>
<dbReference type="RefSeq" id="WP_125714603.1">
    <property type="nucleotide sequence ID" value="NZ_JBHTOP010000001.1"/>
</dbReference>
<feature type="domain" description="D-isomer specific 2-hydroxyacid dehydrogenase NAD-binding" evidence="5">
    <location>
        <begin position="112"/>
        <end position="297"/>
    </location>
</feature>
<dbReference type="PANTHER" id="PTHR43026:SF1">
    <property type="entry name" value="2-HYDROXYACID DEHYDROGENASE HOMOLOG 1-RELATED"/>
    <property type="match status" value="1"/>
</dbReference>
<reference evidence="7" key="1">
    <citation type="journal article" date="2019" name="Int. J. Syst. Evol. Microbiol.">
        <title>The Global Catalogue of Microorganisms (GCM) 10K type strain sequencing project: providing services to taxonomists for standard genome sequencing and annotation.</title>
        <authorList>
            <consortium name="The Broad Institute Genomics Platform"/>
            <consortium name="The Broad Institute Genome Sequencing Center for Infectious Disease"/>
            <person name="Wu L."/>
            <person name="Ma J."/>
        </authorList>
    </citation>
    <scope>NUCLEOTIDE SEQUENCE [LARGE SCALE GENOMIC DNA]</scope>
    <source>
        <strain evidence="7">CCM 8896</strain>
    </source>
</reference>
<dbReference type="EMBL" id="JBHTOP010000001">
    <property type="protein sequence ID" value="MFD1670520.1"/>
    <property type="molecule type" value="Genomic_DNA"/>
</dbReference>
<dbReference type="PANTHER" id="PTHR43026">
    <property type="entry name" value="2-HYDROXYACID DEHYDROGENASE HOMOLOG 1-RELATED"/>
    <property type="match status" value="1"/>
</dbReference>
<dbReference type="Proteomes" id="UP001597267">
    <property type="component" value="Unassembled WGS sequence"/>
</dbReference>
<evidence type="ECO:0000259" key="4">
    <source>
        <dbReference type="Pfam" id="PF00389"/>
    </source>
</evidence>
<evidence type="ECO:0000313" key="7">
    <source>
        <dbReference type="Proteomes" id="UP001597267"/>
    </source>
</evidence>
<name>A0ABW4J4Y7_9LACO</name>
<dbReference type="SUPFAM" id="SSF52283">
    <property type="entry name" value="Formate/glycerate dehydrogenase catalytic domain-like"/>
    <property type="match status" value="1"/>
</dbReference>
<evidence type="ECO:0000256" key="3">
    <source>
        <dbReference type="RuleBase" id="RU003719"/>
    </source>
</evidence>
<sequence>MKILMYSIRPDELEAVAAWAKANNVTVETTKDSFDLNSVGQAEGYDGIVIQQHGKVADPEIYQRLKAYGIRQIGLRITGYDIIDFEQAKANGLVVTNVPAYSPRSVGEETLAHTMYLLRHIGQSHARQLKGDYSWAGLESREIHNLTVGIIGAGKIGSAVARLFSALGATVIAQDPIHRPELSDVLTYTDRETLLKTADIVTCHTPLTDETQHMINADSLALMKKEALLINCSRGPVVDTKALITALTTGTIAGAGLDTVEGETGIFGADRTGTELHNPELAQLITMPNVSLTPHIGFYTNAAVQNMVDISLNDTLAILNGQPCEHIVEG</sequence>
<evidence type="ECO:0000256" key="2">
    <source>
        <dbReference type="ARBA" id="ARBA00023027"/>
    </source>
</evidence>
<comment type="similarity">
    <text evidence="1 3">Belongs to the D-isomer specific 2-hydroxyacid dehydrogenase family.</text>
</comment>
<dbReference type="Pfam" id="PF02826">
    <property type="entry name" value="2-Hacid_dh_C"/>
    <property type="match status" value="1"/>
</dbReference>
<evidence type="ECO:0000256" key="1">
    <source>
        <dbReference type="ARBA" id="ARBA00005854"/>
    </source>
</evidence>
<accession>A0ABW4J4Y7</accession>
<proteinExistence type="inferred from homology"/>
<dbReference type="Gene3D" id="3.40.50.720">
    <property type="entry name" value="NAD(P)-binding Rossmann-like Domain"/>
    <property type="match status" value="2"/>
</dbReference>
<dbReference type="SUPFAM" id="SSF51735">
    <property type="entry name" value="NAD(P)-binding Rossmann-fold domains"/>
    <property type="match status" value="1"/>
</dbReference>
<feature type="domain" description="D-isomer specific 2-hydroxyacid dehydrogenase catalytic" evidence="4">
    <location>
        <begin position="4"/>
        <end position="328"/>
    </location>
</feature>
<protein>
    <submittedName>
        <fullName evidence="6">D-2-hydroxyacid dehydrogenase</fullName>
    </submittedName>
</protein>
<dbReference type="Pfam" id="PF00389">
    <property type="entry name" value="2-Hacid_dh"/>
    <property type="match status" value="1"/>
</dbReference>
<organism evidence="6 7">
    <name type="scientific">Agrilactobacillus yilanensis</name>
    <dbReference type="NCBI Taxonomy" id="2485997"/>
    <lineage>
        <taxon>Bacteria</taxon>
        <taxon>Bacillati</taxon>
        <taxon>Bacillota</taxon>
        <taxon>Bacilli</taxon>
        <taxon>Lactobacillales</taxon>
        <taxon>Lactobacillaceae</taxon>
        <taxon>Agrilactobacillus</taxon>
    </lineage>
</organism>
<keyword evidence="2" id="KW-0520">NAD</keyword>
<keyword evidence="3" id="KW-0560">Oxidoreductase</keyword>
<dbReference type="InterPro" id="IPR006139">
    <property type="entry name" value="D-isomer_2_OHA_DH_cat_dom"/>
</dbReference>